<organism evidence="5 6">
    <name type="scientific">Chimaeribacter coloradensis</name>
    <dbReference type="NCBI Taxonomy" id="2060068"/>
    <lineage>
        <taxon>Bacteria</taxon>
        <taxon>Pseudomonadati</taxon>
        <taxon>Pseudomonadota</taxon>
        <taxon>Gammaproteobacteria</taxon>
        <taxon>Enterobacterales</taxon>
        <taxon>Yersiniaceae</taxon>
        <taxon>Chimaeribacter</taxon>
    </lineage>
</organism>
<comment type="caution">
    <text evidence="5">The sequence shown here is derived from an EMBL/GenBank/DDBJ whole genome shotgun (WGS) entry which is preliminary data.</text>
</comment>
<evidence type="ECO:0000256" key="1">
    <source>
        <dbReference type="ARBA" id="ARBA00022679"/>
    </source>
</evidence>
<proteinExistence type="predicted"/>
<dbReference type="SUPFAM" id="SSF55729">
    <property type="entry name" value="Acyl-CoA N-acyltransferases (Nat)"/>
    <property type="match status" value="1"/>
</dbReference>
<dbReference type="InterPro" id="IPR051016">
    <property type="entry name" value="Diverse_Substrate_AcTransf"/>
</dbReference>
<dbReference type="CDD" id="cd04301">
    <property type="entry name" value="NAT_SF"/>
    <property type="match status" value="1"/>
</dbReference>
<name>A0A2N5E3W0_9GAMM</name>
<dbReference type="RefSeq" id="WP_101824265.1">
    <property type="nucleotide sequence ID" value="NZ_PJZH01000008.1"/>
</dbReference>
<dbReference type="PROSITE" id="PS51186">
    <property type="entry name" value="GNAT"/>
    <property type="match status" value="1"/>
</dbReference>
<dbReference type="Pfam" id="PF00583">
    <property type="entry name" value="Acetyltransf_1"/>
    <property type="match status" value="1"/>
</dbReference>
<keyword evidence="2" id="KW-0012">Acyltransferase</keyword>
<reference evidence="5 6" key="1">
    <citation type="submission" date="2017-12" db="EMBL/GenBank/DDBJ databases">
        <title>Characterization of six clinical isolates of Enterochimera gen. nov., a novel genus of the Yersiniaciae family and the three species Enterochimera arupensis sp. nov., Enterochimera coloradensis sp. nov, and Enterochimera californica sp. nov.</title>
        <authorList>
            <person name="Rossi A."/>
            <person name="Fisher M."/>
        </authorList>
    </citation>
    <scope>NUCLEOTIDE SEQUENCE [LARGE SCALE GENOMIC DNA]</scope>
    <source>
        <strain evidence="6">2016-Iso4</strain>
    </source>
</reference>
<dbReference type="EMBL" id="PJZH01000008">
    <property type="protein sequence ID" value="PLR35529.1"/>
    <property type="molecule type" value="Genomic_DNA"/>
</dbReference>
<evidence type="ECO:0000259" key="4">
    <source>
        <dbReference type="PROSITE" id="PS51186"/>
    </source>
</evidence>
<dbReference type="Proteomes" id="UP000234503">
    <property type="component" value="Unassembled WGS sequence"/>
</dbReference>
<evidence type="ECO:0000256" key="3">
    <source>
        <dbReference type="SAM" id="Phobius"/>
    </source>
</evidence>
<protein>
    <submittedName>
        <fullName evidence="5">GNAT family N-acetyltransferase</fullName>
    </submittedName>
</protein>
<dbReference type="PANTHER" id="PTHR10545">
    <property type="entry name" value="DIAMINE N-ACETYLTRANSFERASE"/>
    <property type="match status" value="1"/>
</dbReference>
<feature type="transmembrane region" description="Helical" evidence="3">
    <location>
        <begin position="56"/>
        <end position="78"/>
    </location>
</feature>
<dbReference type="GO" id="GO:0008080">
    <property type="term" value="F:N-acetyltransferase activity"/>
    <property type="evidence" value="ECO:0007669"/>
    <property type="project" value="UniProtKB-ARBA"/>
</dbReference>
<dbReference type="InterPro" id="IPR016181">
    <property type="entry name" value="Acyl_CoA_acyltransferase"/>
</dbReference>
<accession>A0A2N5E3W0</accession>
<dbReference type="PANTHER" id="PTHR10545:SF29">
    <property type="entry name" value="GH14572P-RELATED"/>
    <property type="match status" value="1"/>
</dbReference>
<keyword evidence="6" id="KW-1185">Reference proteome</keyword>
<dbReference type="Gene3D" id="3.40.630.30">
    <property type="match status" value="1"/>
</dbReference>
<evidence type="ECO:0000256" key="2">
    <source>
        <dbReference type="ARBA" id="ARBA00023315"/>
    </source>
</evidence>
<keyword evidence="3" id="KW-1133">Transmembrane helix</keyword>
<feature type="domain" description="N-acetyltransferase" evidence="4">
    <location>
        <begin position="6"/>
        <end position="156"/>
    </location>
</feature>
<keyword evidence="3" id="KW-0472">Membrane</keyword>
<dbReference type="InterPro" id="IPR000182">
    <property type="entry name" value="GNAT_dom"/>
</dbReference>
<evidence type="ECO:0000313" key="6">
    <source>
        <dbReference type="Proteomes" id="UP000234503"/>
    </source>
</evidence>
<dbReference type="OrthoDB" id="9805924at2"/>
<gene>
    <name evidence="5" type="ORF">CYR32_10055</name>
</gene>
<dbReference type="AlphaFoldDB" id="A0A2N5E3W0"/>
<sequence length="166" mass="17864">MLTPSFTLRAALPGDVPDLLRHMRSLADFEQYLSDFTVDEQSLSARAFGPDPECHIFVAACCGGIVGYAVGLVIPFTYDLKSTVVLKEFFVDSGYRGKGIGSALFRHVAAWALAGGAGRLKWDVMAGNQKAETFYRKHGGGPDSKWIPYVMDEDALKAAAGLKGTG</sequence>
<evidence type="ECO:0000313" key="5">
    <source>
        <dbReference type="EMBL" id="PLR35529.1"/>
    </source>
</evidence>
<keyword evidence="3" id="KW-0812">Transmembrane</keyword>
<keyword evidence="1 5" id="KW-0808">Transferase</keyword>